<sequence length="671" mass="75618">MTLHATASHDMSLKRLEKRLERERLARLEAEAIAERGLRELYEKQQQLQLLEAIAVAANQANKLNDILQLALSKICQFSAWQLGHAYIIDPKQPHRLKPSMIWHCSGRESVFEAFQELTHRTYFEQGIGLPGRVFASGQATWIVNIADDSNFVRQACGIATGIKTACAFPILTGHRVTAVLEFFSLLESPPQVTLLQMMAQIGIHLGRVVERQLAEERLLYDAFHDPLTGLPNRALFLDRLKRAAAHKRRYPNYQFAVLFIDLDRFKVVNDSLGHFVGDSLIHQIAKRLLTTLRNEDMLSVNSQDIYHLKDTLARLGGDEFTLLLDDLRGSSDAMRVAERIQHVLNEPFILENQTIYIAASIGIALAHADIDADDLIRNADLAMYRAKSLGGKRSEFFDQSMHTLAINRLLIENDLRLGILQQQFILHYQPIVCLASGQLVGVEALIRWQKAEKLVFPNDFIPIAEESGLIISLDLWVMAEACRTVKRWLATHPVSTMTVSINLSARLFALENLASHIQHILAETGINPQLVRLEITESMTMQDTERAIHVLKALKTMGLNLSIDDFGTGYSSLSYLHRFPADTLKIDRSFVLGLNESHESQQIVASIISLARNLNMKVIAEGTETLAHVQQLQQLQCDFAQGYYFSKPVPAQAIEHLLSSQHTYHLISPV</sequence>
<dbReference type="InterPro" id="IPR001633">
    <property type="entry name" value="EAL_dom"/>
</dbReference>
<dbReference type="SMART" id="SM00052">
    <property type="entry name" value="EAL"/>
    <property type="match status" value="1"/>
</dbReference>
<dbReference type="SUPFAM" id="SSF141868">
    <property type="entry name" value="EAL domain-like"/>
    <property type="match status" value="1"/>
</dbReference>
<dbReference type="PROSITE" id="PS50887">
    <property type="entry name" value="GGDEF"/>
    <property type="match status" value="1"/>
</dbReference>
<evidence type="ECO:0000313" key="4">
    <source>
        <dbReference type="Proteomes" id="UP000244223"/>
    </source>
</evidence>
<dbReference type="Gene3D" id="3.30.70.270">
    <property type="match status" value="1"/>
</dbReference>
<dbReference type="PANTHER" id="PTHR44757">
    <property type="entry name" value="DIGUANYLATE CYCLASE DGCP"/>
    <property type="match status" value="1"/>
</dbReference>
<dbReference type="PANTHER" id="PTHR44757:SF2">
    <property type="entry name" value="BIOFILM ARCHITECTURE MAINTENANCE PROTEIN MBAA"/>
    <property type="match status" value="1"/>
</dbReference>
<dbReference type="Pfam" id="PF00563">
    <property type="entry name" value="EAL"/>
    <property type="match status" value="1"/>
</dbReference>
<dbReference type="NCBIfam" id="TIGR00254">
    <property type="entry name" value="GGDEF"/>
    <property type="match status" value="1"/>
</dbReference>
<dbReference type="PROSITE" id="PS50883">
    <property type="entry name" value="EAL"/>
    <property type="match status" value="1"/>
</dbReference>
<dbReference type="InterPro" id="IPR035919">
    <property type="entry name" value="EAL_sf"/>
</dbReference>
<dbReference type="SMART" id="SM00267">
    <property type="entry name" value="GGDEF"/>
    <property type="match status" value="1"/>
</dbReference>
<dbReference type="SMART" id="SM00065">
    <property type="entry name" value="GAF"/>
    <property type="match status" value="1"/>
</dbReference>
<organism evidence="3 4">
    <name type="scientific">Agitococcus lubricus</name>
    <dbReference type="NCBI Taxonomy" id="1077255"/>
    <lineage>
        <taxon>Bacteria</taxon>
        <taxon>Pseudomonadati</taxon>
        <taxon>Pseudomonadota</taxon>
        <taxon>Gammaproteobacteria</taxon>
        <taxon>Moraxellales</taxon>
        <taxon>Moraxellaceae</taxon>
        <taxon>Agitococcus</taxon>
    </lineage>
</organism>
<dbReference type="InterPro" id="IPR052155">
    <property type="entry name" value="Biofilm_reg_signaling"/>
</dbReference>
<dbReference type="InterPro" id="IPR000160">
    <property type="entry name" value="GGDEF_dom"/>
</dbReference>
<dbReference type="CDD" id="cd01949">
    <property type="entry name" value="GGDEF"/>
    <property type="match status" value="1"/>
</dbReference>
<evidence type="ECO:0000313" key="3">
    <source>
        <dbReference type="EMBL" id="PTQ88916.1"/>
    </source>
</evidence>
<dbReference type="InterPro" id="IPR043128">
    <property type="entry name" value="Rev_trsase/Diguanyl_cyclase"/>
</dbReference>
<proteinExistence type="predicted"/>
<dbReference type="CDD" id="cd01948">
    <property type="entry name" value="EAL"/>
    <property type="match status" value="1"/>
</dbReference>
<dbReference type="OrthoDB" id="2624050at2"/>
<dbReference type="SUPFAM" id="SSF55781">
    <property type="entry name" value="GAF domain-like"/>
    <property type="match status" value="1"/>
</dbReference>
<dbReference type="AlphaFoldDB" id="A0A2T5IY54"/>
<dbReference type="InterPro" id="IPR029016">
    <property type="entry name" value="GAF-like_dom_sf"/>
</dbReference>
<feature type="domain" description="EAL" evidence="1">
    <location>
        <begin position="409"/>
        <end position="663"/>
    </location>
</feature>
<dbReference type="Gene3D" id="3.30.450.40">
    <property type="match status" value="1"/>
</dbReference>
<dbReference type="SUPFAM" id="SSF55073">
    <property type="entry name" value="Nucleotide cyclase"/>
    <property type="match status" value="1"/>
</dbReference>
<name>A0A2T5IY54_9GAMM</name>
<dbReference type="Pfam" id="PF13185">
    <property type="entry name" value="GAF_2"/>
    <property type="match status" value="1"/>
</dbReference>
<evidence type="ECO:0000259" key="1">
    <source>
        <dbReference type="PROSITE" id="PS50883"/>
    </source>
</evidence>
<reference evidence="3 4" key="1">
    <citation type="submission" date="2018-04" db="EMBL/GenBank/DDBJ databases">
        <title>Genomic Encyclopedia of Archaeal and Bacterial Type Strains, Phase II (KMG-II): from individual species to whole genera.</title>
        <authorList>
            <person name="Goeker M."/>
        </authorList>
    </citation>
    <scope>NUCLEOTIDE SEQUENCE [LARGE SCALE GENOMIC DNA]</scope>
    <source>
        <strain evidence="3 4">DSM 5822</strain>
    </source>
</reference>
<dbReference type="Pfam" id="PF00990">
    <property type="entry name" value="GGDEF"/>
    <property type="match status" value="1"/>
</dbReference>
<evidence type="ECO:0000259" key="2">
    <source>
        <dbReference type="PROSITE" id="PS50887"/>
    </source>
</evidence>
<protein>
    <submittedName>
        <fullName evidence="3">Diguanylate cyclase (GGDEF)-like protein</fullName>
    </submittedName>
</protein>
<dbReference type="EMBL" id="QAON01000010">
    <property type="protein sequence ID" value="PTQ88916.1"/>
    <property type="molecule type" value="Genomic_DNA"/>
</dbReference>
<dbReference type="InterPro" id="IPR003018">
    <property type="entry name" value="GAF"/>
</dbReference>
<keyword evidence="4" id="KW-1185">Reference proteome</keyword>
<dbReference type="Proteomes" id="UP000244223">
    <property type="component" value="Unassembled WGS sequence"/>
</dbReference>
<feature type="domain" description="GGDEF" evidence="2">
    <location>
        <begin position="254"/>
        <end position="400"/>
    </location>
</feature>
<dbReference type="InterPro" id="IPR029787">
    <property type="entry name" value="Nucleotide_cyclase"/>
</dbReference>
<comment type="caution">
    <text evidence="3">The sequence shown here is derived from an EMBL/GenBank/DDBJ whole genome shotgun (WGS) entry which is preliminary data.</text>
</comment>
<dbReference type="Gene3D" id="3.20.20.450">
    <property type="entry name" value="EAL domain"/>
    <property type="match status" value="1"/>
</dbReference>
<accession>A0A2T5IY54</accession>
<gene>
    <name evidence="3" type="ORF">C8N29_11065</name>
</gene>
<dbReference type="RefSeq" id="WP_107866076.1">
    <property type="nucleotide sequence ID" value="NZ_QAON01000010.1"/>
</dbReference>